<evidence type="ECO:0000256" key="2">
    <source>
        <dbReference type="ARBA" id="ARBA00022448"/>
    </source>
</evidence>
<name>A0ABT1Z983_9ACTN</name>
<organism evidence="8 9">
    <name type="scientific">Tractidigestivibacter montrealensis</name>
    <dbReference type="NCBI Taxonomy" id="2972466"/>
    <lineage>
        <taxon>Bacteria</taxon>
        <taxon>Bacillati</taxon>
        <taxon>Actinomycetota</taxon>
        <taxon>Coriobacteriia</taxon>
        <taxon>Coriobacteriales</taxon>
        <taxon>Atopobiaceae</taxon>
        <taxon>Tractidigestivibacter</taxon>
    </lineage>
</organism>
<comment type="subcellular location">
    <subcellularLocation>
        <location evidence="1">Cell membrane</location>
        <topology evidence="1">Peripheral membrane protein</topology>
    </subcellularLocation>
</comment>
<dbReference type="PROSITE" id="PS50893">
    <property type="entry name" value="ABC_TRANSPORTER_2"/>
    <property type="match status" value="1"/>
</dbReference>
<evidence type="ECO:0000313" key="9">
    <source>
        <dbReference type="Proteomes" id="UP001204320"/>
    </source>
</evidence>
<evidence type="ECO:0000313" key="8">
    <source>
        <dbReference type="EMBL" id="MCR9036765.1"/>
    </source>
</evidence>
<keyword evidence="6" id="KW-0472">Membrane</keyword>
<evidence type="ECO:0000256" key="1">
    <source>
        <dbReference type="ARBA" id="ARBA00004202"/>
    </source>
</evidence>
<keyword evidence="3" id="KW-1003">Cell membrane</keyword>
<dbReference type="PIRSF" id="PIRSF039085">
    <property type="entry name" value="ABC_ATPase_HisP"/>
    <property type="match status" value="1"/>
</dbReference>
<dbReference type="PANTHER" id="PTHR43166">
    <property type="entry name" value="AMINO ACID IMPORT ATP-BINDING PROTEIN"/>
    <property type="match status" value="1"/>
</dbReference>
<gene>
    <name evidence="8" type="ORF">NVS32_07360</name>
</gene>
<dbReference type="RefSeq" id="WP_258499240.1">
    <property type="nucleotide sequence ID" value="NZ_JANSKA010000004.1"/>
</dbReference>
<keyword evidence="5 8" id="KW-0067">ATP-binding</keyword>
<comment type="caution">
    <text evidence="8">The sequence shown here is derived from an EMBL/GenBank/DDBJ whole genome shotgun (WGS) entry which is preliminary data.</text>
</comment>
<dbReference type="Gene3D" id="3.40.50.300">
    <property type="entry name" value="P-loop containing nucleotide triphosphate hydrolases"/>
    <property type="match status" value="1"/>
</dbReference>
<dbReference type="InterPro" id="IPR050086">
    <property type="entry name" value="MetN_ABC_transporter-like"/>
</dbReference>
<reference evidence="8 9" key="1">
    <citation type="submission" date="2022-08" db="EMBL/GenBank/DDBJ databases">
        <title>Tractidigestivibacter montrealensis type strain KD21.</title>
        <authorList>
            <person name="Diop K."/>
            <person name="Richard C."/>
            <person name="Routy B."/>
        </authorList>
    </citation>
    <scope>NUCLEOTIDE SEQUENCE [LARGE SCALE GENOMIC DNA]</scope>
    <source>
        <strain evidence="8 9">KD21</strain>
    </source>
</reference>
<keyword evidence="9" id="KW-1185">Reference proteome</keyword>
<dbReference type="SMART" id="SM00382">
    <property type="entry name" value="AAA"/>
    <property type="match status" value="1"/>
</dbReference>
<accession>A0ABT1Z983</accession>
<dbReference type="InterPro" id="IPR027417">
    <property type="entry name" value="P-loop_NTPase"/>
</dbReference>
<dbReference type="InterPro" id="IPR003439">
    <property type="entry name" value="ABC_transporter-like_ATP-bd"/>
</dbReference>
<dbReference type="Pfam" id="PF00005">
    <property type="entry name" value="ABC_tran"/>
    <property type="match status" value="1"/>
</dbReference>
<proteinExistence type="predicted"/>
<evidence type="ECO:0000256" key="3">
    <source>
        <dbReference type="ARBA" id="ARBA00022475"/>
    </source>
</evidence>
<evidence type="ECO:0000256" key="4">
    <source>
        <dbReference type="ARBA" id="ARBA00022741"/>
    </source>
</evidence>
<dbReference type="PROSITE" id="PS00211">
    <property type="entry name" value="ABC_TRANSPORTER_1"/>
    <property type="match status" value="1"/>
</dbReference>
<protein>
    <submittedName>
        <fullName evidence="8">Amino acid ABC transporter ATP-binding protein</fullName>
    </submittedName>
</protein>
<dbReference type="SUPFAM" id="SSF52540">
    <property type="entry name" value="P-loop containing nucleoside triphosphate hydrolases"/>
    <property type="match status" value="1"/>
</dbReference>
<dbReference type="EMBL" id="JANSKA010000004">
    <property type="protein sequence ID" value="MCR9036765.1"/>
    <property type="molecule type" value="Genomic_DNA"/>
</dbReference>
<keyword evidence="2" id="KW-0813">Transport</keyword>
<sequence length="280" mass="30608">MTNAEKHDARASRHQIPVPDASVSQILGLPAVYVKGARKSFSGREVLHDVSLSIARGEVVSVIGPSGAGKSTLLRCLTLLDTFDAGELYYGSLRVTEQDENGRASYSKDASAKARMQFGIVFQNYNLFPHFTVMRNVCDAPIAVQGRDPAKVEEEAKQILERLGLSEHAEKVPNQLSGGQQQRVAIARALAMHPKVLYFDEATSALDPRLTADMRRIIRELAADGMAIGTVTHEMGFARDVSDRVAFLLDGRIVEEGPADEVMDNPTDARVREFLATAED</sequence>
<evidence type="ECO:0000256" key="5">
    <source>
        <dbReference type="ARBA" id="ARBA00022840"/>
    </source>
</evidence>
<dbReference type="GO" id="GO:0005524">
    <property type="term" value="F:ATP binding"/>
    <property type="evidence" value="ECO:0007669"/>
    <property type="project" value="UniProtKB-KW"/>
</dbReference>
<dbReference type="InterPro" id="IPR017871">
    <property type="entry name" value="ABC_transporter-like_CS"/>
</dbReference>
<keyword evidence="4" id="KW-0547">Nucleotide-binding</keyword>
<dbReference type="InterPro" id="IPR030679">
    <property type="entry name" value="ABC_ATPase_HisP-typ"/>
</dbReference>
<evidence type="ECO:0000259" key="7">
    <source>
        <dbReference type="PROSITE" id="PS50893"/>
    </source>
</evidence>
<dbReference type="Proteomes" id="UP001204320">
    <property type="component" value="Unassembled WGS sequence"/>
</dbReference>
<dbReference type="InterPro" id="IPR003593">
    <property type="entry name" value="AAA+_ATPase"/>
</dbReference>
<feature type="domain" description="ABC transporter" evidence="7">
    <location>
        <begin position="32"/>
        <end position="275"/>
    </location>
</feature>
<evidence type="ECO:0000256" key="6">
    <source>
        <dbReference type="ARBA" id="ARBA00023136"/>
    </source>
</evidence>
<dbReference type="PANTHER" id="PTHR43166:SF35">
    <property type="entry name" value="L-CYSTINE IMPORT ATP-BINDING PROTEIN TCYN"/>
    <property type="match status" value="1"/>
</dbReference>